<dbReference type="GeneID" id="6996605"/>
<evidence type="ECO:0000256" key="5">
    <source>
        <dbReference type="PROSITE-ProRule" id="PRU00472"/>
    </source>
</evidence>
<evidence type="ECO:0000259" key="6">
    <source>
        <dbReference type="PROSITE" id="PS51133"/>
    </source>
</evidence>
<gene>
    <name evidence="7" type="ORF">CMU_000870</name>
</gene>
<dbReference type="PANTHER" id="PTHR11239">
    <property type="entry name" value="DNA-DIRECTED RNA POLYMERASE"/>
    <property type="match status" value="1"/>
</dbReference>
<dbReference type="CDD" id="cd10507">
    <property type="entry name" value="Zn-ribbon_RPA12"/>
    <property type="match status" value="1"/>
</dbReference>
<dbReference type="AlphaFoldDB" id="B6AG76"/>
<dbReference type="VEuPathDB" id="CryptoDB:CMU_000870"/>
<keyword evidence="4" id="KW-0862">Zinc</keyword>
<evidence type="ECO:0000256" key="4">
    <source>
        <dbReference type="ARBA" id="ARBA00022833"/>
    </source>
</evidence>
<dbReference type="Proteomes" id="UP000001460">
    <property type="component" value="Unassembled WGS sequence"/>
</dbReference>
<dbReference type="InterPro" id="IPR012164">
    <property type="entry name" value="Rpa12/Rpb9/Rpc10/TFS"/>
</dbReference>
<dbReference type="STRING" id="441375.B6AG76"/>
<dbReference type="InterPro" id="IPR034004">
    <property type="entry name" value="Zn_ribbon_RPA12_C"/>
</dbReference>
<dbReference type="PANTHER" id="PTHR11239:SF12">
    <property type="entry name" value="DNA-DIRECTED RNA POLYMERASE III SUBUNIT RPC10"/>
    <property type="match status" value="1"/>
</dbReference>
<dbReference type="PROSITE" id="PS51133">
    <property type="entry name" value="ZF_TFIIS_2"/>
    <property type="match status" value="1"/>
</dbReference>
<reference evidence="7" key="1">
    <citation type="submission" date="2008-06" db="EMBL/GenBank/DDBJ databases">
        <authorList>
            <person name="Lorenzi H."/>
            <person name="Inman J."/>
            <person name="Miller J."/>
            <person name="Schobel S."/>
            <person name="Amedeo P."/>
            <person name="Caler E.V."/>
            <person name="da Silva J."/>
        </authorList>
    </citation>
    <scope>NUCLEOTIDE SEQUENCE [LARGE SCALE GENOMIC DNA]</scope>
    <source>
        <strain evidence="7">RN66</strain>
    </source>
</reference>
<evidence type="ECO:0000313" key="7">
    <source>
        <dbReference type="EMBL" id="EEA07217.1"/>
    </source>
</evidence>
<accession>B6AG76</accession>
<dbReference type="GO" id="GO:0006351">
    <property type="term" value="P:DNA-templated transcription"/>
    <property type="evidence" value="ECO:0007669"/>
    <property type="project" value="InterPro"/>
</dbReference>
<dbReference type="Gene3D" id="2.20.25.10">
    <property type="match status" value="1"/>
</dbReference>
<name>B6AG76_CRYMR</name>
<sequence>MNTFDKDFLQFPNDIIRNVKDNQTSQELINLDLNMLQDIVDMYIYNGELLSTSYNKFGPPRFQYNYRLTDNFDTLLTRGCPNCGSAYDISYCISKYHKQLLMDKSNKKVEGYLECKVCNYKATKLHSPNESDSILDFLEKSTTTKDSDIYEPNKEIYICGFRQYQNFDITGKWWQNKENIKKNLKNTKEKGKVDSDVILRTLDAMEKAKAPKIKEICPKCSHNEAFFTQFQARSADEGTTVMYECCKCHYRRVVNN</sequence>
<evidence type="ECO:0000256" key="2">
    <source>
        <dbReference type="ARBA" id="ARBA00022723"/>
    </source>
</evidence>
<dbReference type="EMBL" id="DS989732">
    <property type="protein sequence ID" value="EEA07217.1"/>
    <property type="molecule type" value="Genomic_DNA"/>
</dbReference>
<keyword evidence="2" id="KW-0479">Metal-binding</keyword>
<dbReference type="eggNOG" id="ENOG502S7PC">
    <property type="taxonomic scope" value="Eukaryota"/>
</dbReference>
<dbReference type="SUPFAM" id="SSF57783">
    <property type="entry name" value="Zinc beta-ribbon"/>
    <property type="match status" value="1"/>
</dbReference>
<dbReference type="OrthoDB" id="282152at2759"/>
<dbReference type="Pfam" id="PF01096">
    <property type="entry name" value="Zn_ribbon_TFIIS"/>
    <property type="match status" value="1"/>
</dbReference>
<evidence type="ECO:0000313" key="8">
    <source>
        <dbReference type="Proteomes" id="UP000001460"/>
    </source>
</evidence>
<dbReference type="GO" id="GO:0003899">
    <property type="term" value="F:DNA-directed RNA polymerase activity"/>
    <property type="evidence" value="ECO:0007669"/>
    <property type="project" value="InterPro"/>
</dbReference>
<dbReference type="RefSeq" id="XP_002141566.1">
    <property type="nucleotide sequence ID" value="XM_002141530.1"/>
</dbReference>
<evidence type="ECO:0000256" key="1">
    <source>
        <dbReference type="ARBA" id="ARBA00018784"/>
    </source>
</evidence>
<organism evidence="7 8">
    <name type="scientific">Cryptosporidium muris (strain RN66)</name>
    <dbReference type="NCBI Taxonomy" id="441375"/>
    <lineage>
        <taxon>Eukaryota</taxon>
        <taxon>Sar</taxon>
        <taxon>Alveolata</taxon>
        <taxon>Apicomplexa</taxon>
        <taxon>Conoidasida</taxon>
        <taxon>Coccidia</taxon>
        <taxon>Eucoccidiorida</taxon>
        <taxon>Eimeriorina</taxon>
        <taxon>Cryptosporidiidae</taxon>
        <taxon>Cryptosporidium</taxon>
    </lineage>
</organism>
<protein>
    <recommendedName>
        <fullName evidence="1">DNA-directed RNA polymerase I subunit RPA12</fullName>
    </recommendedName>
</protein>
<dbReference type="InterPro" id="IPR001222">
    <property type="entry name" value="Znf_TFIIS"/>
</dbReference>
<dbReference type="SMART" id="SM00440">
    <property type="entry name" value="ZnF_C2C2"/>
    <property type="match status" value="1"/>
</dbReference>
<dbReference type="OMA" id="SHNEAFF"/>
<proteinExistence type="predicted"/>
<keyword evidence="8" id="KW-1185">Reference proteome</keyword>
<dbReference type="GO" id="GO:0008270">
    <property type="term" value="F:zinc ion binding"/>
    <property type="evidence" value="ECO:0007669"/>
    <property type="project" value="UniProtKB-KW"/>
</dbReference>
<evidence type="ECO:0000256" key="3">
    <source>
        <dbReference type="ARBA" id="ARBA00022771"/>
    </source>
</evidence>
<dbReference type="GO" id="GO:0003676">
    <property type="term" value="F:nucleic acid binding"/>
    <property type="evidence" value="ECO:0007669"/>
    <property type="project" value="InterPro"/>
</dbReference>
<feature type="domain" description="TFIIS-type" evidence="6">
    <location>
        <begin position="213"/>
        <end position="252"/>
    </location>
</feature>
<keyword evidence="3 5" id="KW-0863">Zinc-finger</keyword>